<dbReference type="RefSeq" id="WP_422919853.1">
    <property type="nucleotide sequence ID" value="NZ_JAMZEJ010000005.1"/>
</dbReference>
<comment type="caution">
    <text evidence="11">The sequence shown here is derived from an EMBL/GenBank/DDBJ whole genome shotgun (WGS) entry which is preliminary data.</text>
</comment>
<dbReference type="PRINTS" id="PR01386">
    <property type="entry name" value="CCMCBIOGNSIS"/>
</dbReference>
<evidence type="ECO:0000313" key="11">
    <source>
        <dbReference type="EMBL" id="MCQ8241112.1"/>
    </source>
</evidence>
<dbReference type="InterPro" id="IPR045062">
    <property type="entry name" value="Cyt_c_biogenesis_CcsA/CcmC"/>
</dbReference>
<keyword evidence="5 9" id="KW-0812">Transmembrane</keyword>
<dbReference type="PANTHER" id="PTHR30071:SF1">
    <property type="entry name" value="CYTOCHROME B_B6 PROTEIN-RELATED"/>
    <property type="match status" value="1"/>
</dbReference>
<evidence type="ECO:0000256" key="4">
    <source>
        <dbReference type="ARBA" id="ARBA00016463"/>
    </source>
</evidence>
<sequence length="289" mass="30901">MTPAPSPHPTSPVPRPSAFARLTSGLHRLANPGRFTRLAAQLQPWLTVPGVLLTLAGLVWGLVYAPADWQQGDAVRIMYVHVPAAWLASAGYAALAACSLVSLVWRHPLADLAAAEIGPVGAAVTALCLATGSLWGRPMWGAWWVWDARLTSVLVLLFLYLGHFSLVRAFDDPRRGYRAAAVLALAGAVDLPIIKFSVQWWNTLHQPDSITLTGAPTMALSMLWPLLVTALGMSLGFAAIVLGRLRASVMEQRLRSLLLSRAGAGRRVAARTAGLQADTLDGRGEMVAP</sequence>
<dbReference type="Proteomes" id="UP001524547">
    <property type="component" value="Unassembled WGS sequence"/>
</dbReference>
<protein>
    <recommendedName>
        <fullName evidence="4 9">Heme exporter protein C</fullName>
    </recommendedName>
    <alternativeName>
        <fullName evidence="9">Cytochrome c-type biogenesis protein</fullName>
    </alternativeName>
</protein>
<evidence type="ECO:0000256" key="7">
    <source>
        <dbReference type="ARBA" id="ARBA00022989"/>
    </source>
</evidence>
<dbReference type="EMBL" id="JAMZEJ010000005">
    <property type="protein sequence ID" value="MCQ8241112.1"/>
    <property type="molecule type" value="Genomic_DNA"/>
</dbReference>
<dbReference type="NCBIfam" id="TIGR01191">
    <property type="entry name" value="ccmC"/>
    <property type="match status" value="1"/>
</dbReference>
<evidence type="ECO:0000256" key="8">
    <source>
        <dbReference type="ARBA" id="ARBA00023136"/>
    </source>
</evidence>
<keyword evidence="7 9" id="KW-1133">Transmembrane helix</keyword>
<gene>
    <name evidence="9 11" type="primary">ccmC</name>
    <name evidence="11" type="ORF">NFI88_09700</name>
</gene>
<dbReference type="InterPro" id="IPR003557">
    <property type="entry name" value="Cyt_c_biogenesis_CcmC"/>
</dbReference>
<keyword evidence="12" id="KW-1185">Reference proteome</keyword>
<keyword evidence="6 9" id="KW-0201">Cytochrome c-type biogenesis</keyword>
<keyword evidence="9" id="KW-1003">Cell membrane</keyword>
<feature type="transmembrane region" description="Helical" evidence="9">
    <location>
        <begin position="179"/>
        <end position="202"/>
    </location>
</feature>
<organism evidence="11 12">
    <name type="scientific">Rhizosaccharibacter radicis</name>
    <dbReference type="NCBI Taxonomy" id="2782605"/>
    <lineage>
        <taxon>Bacteria</taxon>
        <taxon>Pseudomonadati</taxon>
        <taxon>Pseudomonadota</taxon>
        <taxon>Alphaproteobacteria</taxon>
        <taxon>Acetobacterales</taxon>
        <taxon>Acetobacteraceae</taxon>
        <taxon>Rhizosaccharibacter</taxon>
    </lineage>
</organism>
<keyword evidence="9" id="KW-0813">Transport</keyword>
<dbReference type="PANTHER" id="PTHR30071">
    <property type="entry name" value="HEME EXPORTER PROTEIN C"/>
    <property type="match status" value="1"/>
</dbReference>
<feature type="transmembrane region" description="Helical" evidence="9">
    <location>
        <begin position="148"/>
        <end position="167"/>
    </location>
</feature>
<name>A0ABT1VXP0_9PROT</name>
<dbReference type="Pfam" id="PF01578">
    <property type="entry name" value="Cytochrom_C_asm"/>
    <property type="match status" value="1"/>
</dbReference>
<feature type="transmembrane region" description="Helical" evidence="9">
    <location>
        <begin position="117"/>
        <end position="136"/>
    </location>
</feature>
<keyword evidence="9" id="KW-0997">Cell inner membrane</keyword>
<feature type="transmembrane region" description="Helical" evidence="9">
    <location>
        <begin position="84"/>
        <end position="105"/>
    </location>
</feature>
<evidence type="ECO:0000256" key="3">
    <source>
        <dbReference type="ARBA" id="ARBA00005840"/>
    </source>
</evidence>
<feature type="transmembrane region" description="Helical" evidence="9">
    <location>
        <begin position="222"/>
        <end position="245"/>
    </location>
</feature>
<feature type="domain" description="Cytochrome c assembly protein" evidence="10">
    <location>
        <begin position="48"/>
        <end position="205"/>
    </location>
</feature>
<dbReference type="InterPro" id="IPR002541">
    <property type="entry name" value="Cyt_c_assembly"/>
</dbReference>
<keyword evidence="8 9" id="KW-0472">Membrane</keyword>
<evidence type="ECO:0000256" key="1">
    <source>
        <dbReference type="ARBA" id="ARBA00002442"/>
    </source>
</evidence>
<feature type="transmembrane region" description="Helical" evidence="9">
    <location>
        <begin position="44"/>
        <end position="64"/>
    </location>
</feature>
<accession>A0ABT1VXP0</accession>
<evidence type="ECO:0000256" key="5">
    <source>
        <dbReference type="ARBA" id="ARBA00022692"/>
    </source>
</evidence>
<evidence type="ECO:0000256" key="2">
    <source>
        <dbReference type="ARBA" id="ARBA00004141"/>
    </source>
</evidence>
<evidence type="ECO:0000256" key="9">
    <source>
        <dbReference type="RuleBase" id="RU364092"/>
    </source>
</evidence>
<evidence type="ECO:0000313" key="12">
    <source>
        <dbReference type="Proteomes" id="UP001524547"/>
    </source>
</evidence>
<comment type="function">
    <text evidence="1 9">Required for the export of heme to the periplasm for the biogenesis of c-type cytochromes.</text>
</comment>
<comment type="similarity">
    <text evidence="3 9">Belongs to the CcmC/CycZ/HelC family.</text>
</comment>
<reference evidence="11 12" key="1">
    <citation type="submission" date="2022-06" db="EMBL/GenBank/DDBJ databases">
        <title>Rhizosaccharibacter gen. nov. sp. nov. KSS12, endophytic bacteria isolated from sugarcane.</title>
        <authorList>
            <person name="Pitiwittayakul N."/>
        </authorList>
    </citation>
    <scope>NUCLEOTIDE SEQUENCE [LARGE SCALE GENOMIC DNA]</scope>
    <source>
        <strain evidence="11 12">KSS12</strain>
    </source>
</reference>
<evidence type="ECO:0000259" key="10">
    <source>
        <dbReference type="Pfam" id="PF01578"/>
    </source>
</evidence>
<comment type="subcellular location">
    <subcellularLocation>
        <location evidence="9">Cell inner membrane</location>
    </subcellularLocation>
    <subcellularLocation>
        <location evidence="2">Membrane</location>
        <topology evidence="2">Multi-pass membrane protein</topology>
    </subcellularLocation>
</comment>
<proteinExistence type="inferred from homology"/>
<evidence type="ECO:0000256" key="6">
    <source>
        <dbReference type="ARBA" id="ARBA00022748"/>
    </source>
</evidence>